<name>A0A4Y4BWK5_9CORY</name>
<feature type="compositionally biased region" description="Polar residues" evidence="1">
    <location>
        <begin position="1"/>
        <end position="12"/>
    </location>
</feature>
<dbReference type="AlphaFoldDB" id="A0A4Y4BWK5"/>
<feature type="region of interest" description="Disordered" evidence="1">
    <location>
        <begin position="1"/>
        <end position="36"/>
    </location>
</feature>
<dbReference type="EMBL" id="BJNT01000002">
    <property type="protein sequence ID" value="GEC84838.1"/>
    <property type="molecule type" value="Genomic_DNA"/>
</dbReference>
<evidence type="ECO:0000313" key="2">
    <source>
        <dbReference type="EMBL" id="GEC84838.1"/>
    </source>
</evidence>
<protein>
    <submittedName>
        <fullName evidence="2">Uncharacterized protein</fullName>
    </submittedName>
</protein>
<evidence type="ECO:0000313" key="3">
    <source>
        <dbReference type="Proteomes" id="UP000319986"/>
    </source>
</evidence>
<gene>
    <name evidence="2" type="ORF">CVA01_01520</name>
</gene>
<proteinExistence type="predicted"/>
<accession>A0A4Y4BWK5</accession>
<organism evidence="2 3">
    <name type="scientific">Corynebacterium variabile</name>
    <dbReference type="NCBI Taxonomy" id="1727"/>
    <lineage>
        <taxon>Bacteria</taxon>
        <taxon>Bacillati</taxon>
        <taxon>Actinomycetota</taxon>
        <taxon>Actinomycetes</taxon>
        <taxon>Mycobacteriales</taxon>
        <taxon>Corynebacteriaceae</taxon>
        <taxon>Corynebacterium</taxon>
    </lineage>
</organism>
<dbReference type="Proteomes" id="UP000319986">
    <property type="component" value="Unassembled WGS sequence"/>
</dbReference>
<reference evidence="2 3" key="1">
    <citation type="submission" date="2019-06" db="EMBL/GenBank/DDBJ databases">
        <title>Whole genome shotgun sequence of Corynebacterium variabile NBRC 15286.</title>
        <authorList>
            <person name="Hosoyama A."/>
            <person name="Uohara A."/>
            <person name="Ohji S."/>
            <person name="Ichikawa N."/>
        </authorList>
    </citation>
    <scope>NUCLEOTIDE SEQUENCE [LARGE SCALE GENOMIC DNA]</scope>
    <source>
        <strain evidence="2 3">NBRC 15286</strain>
    </source>
</reference>
<sequence length="99" mass="10645">MAPATTICTTRRSCPGEKTGRGSVTQMSVPPPAEVRGREARTAGLIGRVMGCTLVPVHDRPVLFSNRRIEQVLLADEVRGPLLQERRQGLDVVGGGEQP</sequence>
<evidence type="ECO:0000256" key="1">
    <source>
        <dbReference type="SAM" id="MobiDB-lite"/>
    </source>
</evidence>
<comment type="caution">
    <text evidence="2">The sequence shown here is derived from an EMBL/GenBank/DDBJ whole genome shotgun (WGS) entry which is preliminary data.</text>
</comment>